<dbReference type="PANTHER" id="PTHR38580">
    <property type="entry name" value="COILED-COIL DOMAIN-CONTAINING PROTEIN 192"/>
    <property type="match status" value="1"/>
</dbReference>
<evidence type="ECO:0000256" key="2">
    <source>
        <dbReference type="SAM" id="MobiDB-lite"/>
    </source>
</evidence>
<protein>
    <submittedName>
        <fullName evidence="3">Coiled-coil domain containing 192</fullName>
    </submittedName>
</protein>
<organism evidence="3 4">
    <name type="scientific">Catagonus wagneri</name>
    <name type="common">Chacoan peccary</name>
    <dbReference type="NCBI Taxonomy" id="51154"/>
    <lineage>
        <taxon>Eukaryota</taxon>
        <taxon>Metazoa</taxon>
        <taxon>Chordata</taxon>
        <taxon>Craniata</taxon>
        <taxon>Vertebrata</taxon>
        <taxon>Euteleostomi</taxon>
        <taxon>Mammalia</taxon>
        <taxon>Eutheria</taxon>
        <taxon>Laurasiatheria</taxon>
        <taxon>Artiodactyla</taxon>
        <taxon>Suina</taxon>
        <taxon>Tayassuidae</taxon>
        <taxon>Catagonus</taxon>
    </lineage>
</organism>
<dbReference type="PANTHER" id="PTHR38580:SF1">
    <property type="entry name" value="COILED-COIL DOMAIN-CONTAINING PROTEIN 192"/>
    <property type="match status" value="1"/>
</dbReference>
<proteinExistence type="predicted"/>
<feature type="coiled-coil region" evidence="1">
    <location>
        <begin position="155"/>
        <end position="182"/>
    </location>
</feature>
<dbReference type="GeneTree" id="ENSGT00520000057704"/>
<feature type="coiled-coil region" evidence="1">
    <location>
        <begin position="64"/>
        <end position="98"/>
    </location>
</feature>
<dbReference type="InterPro" id="IPR038817">
    <property type="entry name" value="CCDC192"/>
</dbReference>
<accession>A0A8C3VSK4</accession>
<sequence>MGIDDVCPMERVPQWACSEMGESYSKTSVARGRETPERISTRSGSSDTQQRNKLLEESLEAGQVVFTLAQLEALEVSLKEVEEKVQVLSEQFAASEGTKSKLLEQASWLEEKLEARDHKEDNGESHEKMVLVKDECIEKLQAEVKASQGQPEAHKLKHKRKLKKLQTDLAAAKQEAAIAVLELHEKIKALREGKPAPREDSLLEEPHGGLLSVEEGDRKISLVMQLSTQVSLQTAKVTLLEAISGERERSIQQLEAEREPHSFPEVKDPPDCLQEAPIFMNDTATPVVYDKDT</sequence>
<evidence type="ECO:0000313" key="4">
    <source>
        <dbReference type="Proteomes" id="UP000694540"/>
    </source>
</evidence>
<gene>
    <name evidence="3" type="primary">CCDC192</name>
</gene>
<keyword evidence="4" id="KW-1185">Reference proteome</keyword>
<name>A0A8C3VSK4_9CETA</name>
<dbReference type="Proteomes" id="UP000694540">
    <property type="component" value="Unplaced"/>
</dbReference>
<feature type="region of interest" description="Disordered" evidence="2">
    <location>
        <begin position="250"/>
        <end position="271"/>
    </location>
</feature>
<feature type="compositionally biased region" description="Basic and acidic residues" evidence="2">
    <location>
        <begin position="31"/>
        <end position="40"/>
    </location>
</feature>
<keyword evidence="1" id="KW-0175">Coiled coil</keyword>
<dbReference type="Ensembl" id="ENSCWAT00000003742.1">
    <property type="protein sequence ID" value="ENSCWAP00000003449.1"/>
    <property type="gene ID" value="ENSCWAG00000002712.1"/>
</dbReference>
<evidence type="ECO:0000313" key="3">
    <source>
        <dbReference type="Ensembl" id="ENSCWAP00000003449.1"/>
    </source>
</evidence>
<reference evidence="3" key="2">
    <citation type="submission" date="2025-09" db="UniProtKB">
        <authorList>
            <consortium name="Ensembl"/>
        </authorList>
    </citation>
    <scope>IDENTIFICATION</scope>
</reference>
<feature type="compositionally biased region" description="Basic and acidic residues" evidence="2">
    <location>
        <begin position="250"/>
        <end position="270"/>
    </location>
</feature>
<feature type="region of interest" description="Disordered" evidence="2">
    <location>
        <begin position="21"/>
        <end position="54"/>
    </location>
</feature>
<evidence type="ECO:0000256" key="1">
    <source>
        <dbReference type="SAM" id="Coils"/>
    </source>
</evidence>
<feature type="compositionally biased region" description="Polar residues" evidence="2">
    <location>
        <begin position="41"/>
        <end position="52"/>
    </location>
</feature>
<dbReference type="AlphaFoldDB" id="A0A8C3VSK4"/>
<reference evidence="3" key="1">
    <citation type="submission" date="2025-08" db="UniProtKB">
        <authorList>
            <consortium name="Ensembl"/>
        </authorList>
    </citation>
    <scope>IDENTIFICATION</scope>
</reference>